<evidence type="ECO:0000256" key="7">
    <source>
        <dbReference type="ARBA" id="ARBA00024033"/>
    </source>
</evidence>
<keyword evidence="10" id="KW-1185">Reference proteome</keyword>
<feature type="transmembrane region" description="Helical" evidence="8">
    <location>
        <begin position="133"/>
        <end position="164"/>
    </location>
</feature>
<organism evidence="9 10">
    <name type="scientific">Krasilnikoviella flava</name>
    <dbReference type="NCBI Taxonomy" id="526729"/>
    <lineage>
        <taxon>Bacteria</taxon>
        <taxon>Bacillati</taxon>
        <taxon>Actinomycetota</taxon>
        <taxon>Actinomycetes</taxon>
        <taxon>Micrococcales</taxon>
        <taxon>Promicromonosporaceae</taxon>
        <taxon>Krasilnikoviella</taxon>
    </lineage>
</organism>
<dbReference type="STRING" id="526729.SAMN04324258_0801"/>
<evidence type="ECO:0000256" key="8">
    <source>
        <dbReference type="SAM" id="Phobius"/>
    </source>
</evidence>
<feature type="transmembrane region" description="Helical" evidence="8">
    <location>
        <begin position="399"/>
        <end position="417"/>
    </location>
</feature>
<dbReference type="Proteomes" id="UP000189777">
    <property type="component" value="Unassembled WGS sequence"/>
</dbReference>
<dbReference type="GO" id="GO:0016758">
    <property type="term" value="F:hexosyltransferase activity"/>
    <property type="evidence" value="ECO:0007669"/>
    <property type="project" value="InterPro"/>
</dbReference>
<name>A0A1T5IQ93_9MICO</name>
<evidence type="ECO:0000256" key="6">
    <source>
        <dbReference type="ARBA" id="ARBA00023136"/>
    </source>
</evidence>
<evidence type="ECO:0000256" key="3">
    <source>
        <dbReference type="ARBA" id="ARBA00022679"/>
    </source>
</evidence>
<keyword evidence="4 8" id="KW-0812">Transmembrane</keyword>
<keyword evidence="5 8" id="KW-1133">Transmembrane helix</keyword>
<evidence type="ECO:0008006" key="11">
    <source>
        <dbReference type="Google" id="ProtNLM"/>
    </source>
</evidence>
<dbReference type="Pfam" id="PF09594">
    <property type="entry name" value="GT87"/>
    <property type="match status" value="1"/>
</dbReference>
<keyword evidence="6 8" id="KW-0472">Membrane</keyword>
<dbReference type="AlphaFoldDB" id="A0A1T5IQ93"/>
<feature type="transmembrane region" description="Helical" evidence="8">
    <location>
        <begin position="337"/>
        <end position="354"/>
    </location>
</feature>
<comment type="similarity">
    <text evidence="7">Belongs to the glycosyltransferase 87 family.</text>
</comment>
<evidence type="ECO:0000256" key="2">
    <source>
        <dbReference type="ARBA" id="ARBA00022475"/>
    </source>
</evidence>
<feature type="transmembrane region" description="Helical" evidence="8">
    <location>
        <begin position="27"/>
        <end position="52"/>
    </location>
</feature>
<proteinExistence type="inferred from homology"/>
<accession>A0A1T5IQ93</accession>
<keyword evidence="2" id="KW-1003">Cell membrane</keyword>
<evidence type="ECO:0000313" key="10">
    <source>
        <dbReference type="Proteomes" id="UP000189777"/>
    </source>
</evidence>
<comment type="subcellular location">
    <subcellularLocation>
        <location evidence="1">Cell membrane</location>
        <topology evidence="1">Multi-pass membrane protein</topology>
    </subcellularLocation>
</comment>
<sequence>MSGVPSTQTTPARRAPGPLGAALRSRWLLALGFVAVHAWVVKQAITWGYTIYGDVTLYEWWARNGLSTGQWPVLDYDWVYPVGALVPVTLPALVTHGLLGYEIAWTAMVVALDAVATVVLVRSTPRGVLGAWWWFAFLLCLGPIFLGRLDGVVAPLILVSLVVAARRPTLATAVATAGAWIKIAPGAVVVALAATRARWRDLLRQVVVPGAVVSAVVVGLALAGGAGQRAFSVFGQQEARTLQAESVFATWFSVARLWDPSVRIDYNDVIFTYEVQGDAARQVASTLDWLLPVAVLLIAALTWWTARHRPDHAGDVLLLSTAALLLALIVFNKVGSPQFVAWIGPPLAAALALAGPGTRRMWGPPAVGVLLAALGTQVVYPVAYGEFLAGEPAMVVIEALRNLALVVLLVGAVWRIAQLGRDGAGPG</sequence>
<feature type="transmembrane region" description="Helical" evidence="8">
    <location>
        <begin position="206"/>
        <end position="226"/>
    </location>
</feature>
<dbReference type="InterPro" id="IPR018584">
    <property type="entry name" value="GT87"/>
</dbReference>
<dbReference type="EMBL" id="FUZQ01000001">
    <property type="protein sequence ID" value="SKC41349.1"/>
    <property type="molecule type" value="Genomic_DNA"/>
</dbReference>
<evidence type="ECO:0000256" key="4">
    <source>
        <dbReference type="ARBA" id="ARBA00022692"/>
    </source>
</evidence>
<feature type="transmembrane region" description="Helical" evidence="8">
    <location>
        <begin position="103"/>
        <end position="121"/>
    </location>
</feature>
<feature type="transmembrane region" description="Helical" evidence="8">
    <location>
        <begin position="289"/>
        <end position="306"/>
    </location>
</feature>
<dbReference type="OrthoDB" id="581198at2"/>
<evidence type="ECO:0000256" key="5">
    <source>
        <dbReference type="ARBA" id="ARBA00022989"/>
    </source>
</evidence>
<feature type="transmembrane region" description="Helical" evidence="8">
    <location>
        <begin position="366"/>
        <end position="387"/>
    </location>
</feature>
<feature type="transmembrane region" description="Helical" evidence="8">
    <location>
        <begin position="170"/>
        <end position="194"/>
    </location>
</feature>
<dbReference type="GO" id="GO:0005886">
    <property type="term" value="C:plasma membrane"/>
    <property type="evidence" value="ECO:0007669"/>
    <property type="project" value="UniProtKB-SubCell"/>
</dbReference>
<protein>
    <recommendedName>
        <fullName evidence="11">DUF2029 domain-containing protein</fullName>
    </recommendedName>
</protein>
<evidence type="ECO:0000256" key="1">
    <source>
        <dbReference type="ARBA" id="ARBA00004651"/>
    </source>
</evidence>
<feature type="transmembrane region" description="Helical" evidence="8">
    <location>
        <begin position="313"/>
        <end position="331"/>
    </location>
</feature>
<evidence type="ECO:0000313" key="9">
    <source>
        <dbReference type="EMBL" id="SKC41349.1"/>
    </source>
</evidence>
<keyword evidence="3" id="KW-0808">Transferase</keyword>
<reference evidence="9 10" key="1">
    <citation type="submission" date="2017-02" db="EMBL/GenBank/DDBJ databases">
        <authorList>
            <person name="Peterson S.W."/>
        </authorList>
    </citation>
    <scope>NUCLEOTIDE SEQUENCE [LARGE SCALE GENOMIC DNA]</scope>
    <source>
        <strain evidence="9 10">DSM 21481</strain>
    </source>
</reference>
<dbReference type="RefSeq" id="WP_079571216.1">
    <property type="nucleotide sequence ID" value="NZ_FUZQ01000001.1"/>
</dbReference>
<gene>
    <name evidence="9" type="ORF">SAMN04324258_0801</name>
</gene>